<dbReference type="InterPro" id="IPR008979">
    <property type="entry name" value="Galactose-bd-like_sf"/>
</dbReference>
<evidence type="ECO:0000256" key="1">
    <source>
        <dbReference type="SAM" id="SignalP"/>
    </source>
</evidence>
<dbReference type="Gene3D" id="2.60.40.10">
    <property type="entry name" value="Immunoglobulins"/>
    <property type="match status" value="1"/>
</dbReference>
<proteinExistence type="predicted"/>
<dbReference type="CDD" id="cd00146">
    <property type="entry name" value="PKD"/>
    <property type="match status" value="1"/>
</dbReference>
<keyword evidence="1" id="KW-0732">Signal</keyword>
<dbReference type="OrthoDB" id="9757947at2"/>
<name>A0A1M5HZI1_9FLAO</name>
<dbReference type="STRING" id="570519.SAMN04488116_0321"/>
<feature type="signal peptide" evidence="1">
    <location>
        <begin position="1"/>
        <end position="23"/>
    </location>
</feature>
<accession>A0A1M5HZI1</accession>
<dbReference type="InterPro" id="IPR022409">
    <property type="entry name" value="PKD/Chitinase_dom"/>
</dbReference>
<dbReference type="PROSITE" id="PS51257">
    <property type="entry name" value="PROKAR_LIPOPROTEIN"/>
    <property type="match status" value="1"/>
</dbReference>
<evidence type="ECO:0000259" key="2">
    <source>
        <dbReference type="PROSITE" id="PS50093"/>
    </source>
</evidence>
<evidence type="ECO:0000313" key="3">
    <source>
        <dbReference type="EMBL" id="SHG21375.1"/>
    </source>
</evidence>
<keyword evidence="4" id="KW-1185">Reference proteome</keyword>
<dbReference type="InterPro" id="IPR035986">
    <property type="entry name" value="PKD_dom_sf"/>
</dbReference>
<feature type="chain" id="PRO_5012861247" description="PKD domain-containing protein" evidence="1">
    <location>
        <begin position="24"/>
        <end position="958"/>
    </location>
</feature>
<reference evidence="4" key="1">
    <citation type="submission" date="2016-11" db="EMBL/GenBank/DDBJ databases">
        <authorList>
            <person name="Varghese N."/>
            <person name="Submissions S."/>
        </authorList>
    </citation>
    <scope>NUCLEOTIDE SEQUENCE [LARGE SCALE GENOMIC DNA]</scope>
    <source>
        <strain evidence="4">DSM 22638</strain>
    </source>
</reference>
<organism evidence="3 4">
    <name type="scientific">Flagellimonas flava</name>
    <dbReference type="NCBI Taxonomy" id="570519"/>
    <lineage>
        <taxon>Bacteria</taxon>
        <taxon>Pseudomonadati</taxon>
        <taxon>Bacteroidota</taxon>
        <taxon>Flavobacteriia</taxon>
        <taxon>Flavobacteriales</taxon>
        <taxon>Flavobacteriaceae</taxon>
        <taxon>Flagellimonas</taxon>
    </lineage>
</organism>
<dbReference type="SUPFAM" id="SSF49299">
    <property type="entry name" value="PKD domain"/>
    <property type="match status" value="1"/>
</dbReference>
<dbReference type="PROSITE" id="PS50093">
    <property type="entry name" value="PKD"/>
    <property type="match status" value="1"/>
</dbReference>
<sequence>MKLLLKRAKILSLLILAISFLGCEEDDEGNILPAVLAGFTFDLNENTGTVSFINISENADSFEWDFGDGTSSTEIDPIKTFANGTFTVQLTASNSAGASDSTEDEIIISVPEPLTLPVLPITFDGANVDYTAGTFTGAAFEVLENPDLSGTNDTASNVGAITNIGAEFEGIFFNLNTAIDLTDDKTITMNFWAEEAIDVLVKLEEGTGADTEVSASHGGTGWEMLSFDFTSSDSFSRFTMFVDGPGTTAGTFYIDDIEQMGATGGGDTPTEAAPAPPTRDPADVISLFSDAYTDIAVDTFFASFSSGDGVTDEQVAGDAVKLYANLDFAGVETLTETVDLSTMTNFHIDVWTATSFDFISRLVDFGGDGFGSGNDTQADERTTLTAGEWNSIDVTIADLQAAGLTATPTDFSQLILDIVDVVGTVYVDNIYFYNDIAGGGDVPTEAAPTPPSRDAADVISIFSNAYTDIAVDTFYAAFSSGTGVSDVQIAGDDTKLYADLDFAGVETLTENVDLSSMTSFHIDVWTATSFDFISRLVDFGGDGFGSGNDTQADERTTLTAGQWNSIDVTIADLQAAGLTATPTDFSQLILDVVDVIGTVYVDNIYFYNDSAGGGDTPTTAAPTPPSRDAADVISIFSNAYTDITADTFYAAFSSGTGVSDVQVAGDDTKLYADLDFAGVETLTETVDLSSMTNFHIDVWTATSFDFISRLVDFGGDGFGGGNDTQADERTTLTAGQWNSIDVTIADLQAAGLTATPTDFSQLILDVVDVIGTVYVDNIYFYNDGGGGGSTCPAPPTGELLSNGGFEANSGDGACWQLNAGGGSVTIIDTDANTGTYSARLTTGTSQVPNLKQERFAGSIAGNQGVQVTFRYKITSAFVDGSILQVLAFSEFTTNPAVSHDLGNAMDVSTVDVWQTYTGSFTTDAGIEEGISLLIQATCGGAATCAGEVLIDDVVVTEI</sequence>
<dbReference type="AlphaFoldDB" id="A0A1M5HZI1"/>
<gene>
    <name evidence="3" type="ORF">SAMN04488116_0321</name>
</gene>
<dbReference type="Proteomes" id="UP000184532">
    <property type="component" value="Unassembled WGS sequence"/>
</dbReference>
<dbReference type="SUPFAM" id="SSF49785">
    <property type="entry name" value="Galactose-binding domain-like"/>
    <property type="match status" value="1"/>
</dbReference>
<evidence type="ECO:0000313" key="4">
    <source>
        <dbReference type="Proteomes" id="UP000184532"/>
    </source>
</evidence>
<dbReference type="InterPro" id="IPR013783">
    <property type="entry name" value="Ig-like_fold"/>
</dbReference>
<dbReference type="RefSeq" id="WP_073176156.1">
    <property type="nucleotide sequence ID" value="NZ_FQWL01000001.1"/>
</dbReference>
<dbReference type="EMBL" id="FQWL01000001">
    <property type="protein sequence ID" value="SHG21375.1"/>
    <property type="molecule type" value="Genomic_DNA"/>
</dbReference>
<dbReference type="Pfam" id="PF18911">
    <property type="entry name" value="PKD_4"/>
    <property type="match status" value="1"/>
</dbReference>
<dbReference type="Gene3D" id="2.60.120.260">
    <property type="entry name" value="Galactose-binding domain-like"/>
    <property type="match status" value="2"/>
</dbReference>
<dbReference type="InterPro" id="IPR000601">
    <property type="entry name" value="PKD_dom"/>
</dbReference>
<feature type="domain" description="PKD" evidence="2">
    <location>
        <begin position="61"/>
        <end position="115"/>
    </location>
</feature>
<dbReference type="SMART" id="SM00089">
    <property type="entry name" value="PKD"/>
    <property type="match status" value="1"/>
</dbReference>
<protein>
    <recommendedName>
        <fullName evidence="2">PKD domain-containing protein</fullName>
    </recommendedName>
</protein>